<dbReference type="Proteomes" id="UP000318509">
    <property type="component" value="Unassembled WGS sequence"/>
</dbReference>
<evidence type="ECO:0000256" key="1">
    <source>
        <dbReference type="SAM" id="MobiDB-lite"/>
    </source>
</evidence>
<sequence length="96" mass="11011">MAEANSKTGEAMNARGRPTSTLDPLLRERLTEYRVERCYSLRRLRSEMQAPFVPATLGKALEGLPVFDMYVLWIERWIRKHLESTAVPLHAPAADR</sequence>
<feature type="region of interest" description="Disordered" evidence="1">
    <location>
        <begin position="1"/>
        <end position="23"/>
    </location>
</feature>
<reference evidence="2 3" key="1">
    <citation type="journal article" date="2019" name="Nat. Microbiol.">
        <title>Mediterranean grassland soil C-N compound turnover is dependent on rainfall and depth, and is mediated by genomically divergent microorganisms.</title>
        <authorList>
            <person name="Diamond S."/>
            <person name="Andeer P.F."/>
            <person name="Li Z."/>
            <person name="Crits-Christoph A."/>
            <person name="Burstein D."/>
            <person name="Anantharaman K."/>
            <person name="Lane K.R."/>
            <person name="Thomas B.C."/>
            <person name="Pan C."/>
            <person name="Northen T.R."/>
            <person name="Banfield J.F."/>
        </authorList>
    </citation>
    <scope>NUCLEOTIDE SEQUENCE [LARGE SCALE GENOMIC DNA]</scope>
    <source>
        <strain evidence="2">NP_3</strain>
    </source>
</reference>
<evidence type="ECO:0000313" key="2">
    <source>
        <dbReference type="EMBL" id="TMI88342.1"/>
    </source>
</evidence>
<comment type="caution">
    <text evidence="2">The sequence shown here is derived from an EMBL/GenBank/DDBJ whole genome shotgun (WGS) entry which is preliminary data.</text>
</comment>
<name>A0A537JYK1_9BACT</name>
<gene>
    <name evidence="2" type="ORF">E6H00_12985</name>
</gene>
<dbReference type="EMBL" id="VBAK01000141">
    <property type="protein sequence ID" value="TMI88342.1"/>
    <property type="molecule type" value="Genomic_DNA"/>
</dbReference>
<protein>
    <submittedName>
        <fullName evidence="2">Uncharacterized protein</fullName>
    </submittedName>
</protein>
<organism evidence="2 3">
    <name type="scientific">Candidatus Segetimicrobium genomatis</name>
    <dbReference type="NCBI Taxonomy" id="2569760"/>
    <lineage>
        <taxon>Bacteria</taxon>
        <taxon>Bacillati</taxon>
        <taxon>Candidatus Sysuimicrobiota</taxon>
        <taxon>Candidatus Sysuimicrobiia</taxon>
        <taxon>Candidatus Sysuimicrobiales</taxon>
        <taxon>Candidatus Segetimicrobiaceae</taxon>
        <taxon>Candidatus Segetimicrobium</taxon>
    </lineage>
</organism>
<proteinExistence type="predicted"/>
<accession>A0A537JYK1</accession>
<evidence type="ECO:0000313" key="3">
    <source>
        <dbReference type="Proteomes" id="UP000318509"/>
    </source>
</evidence>
<dbReference type="AlphaFoldDB" id="A0A537JYK1"/>